<organism evidence="1">
    <name type="scientific">Rhizophora mucronata</name>
    <name type="common">Asiatic mangrove</name>
    <dbReference type="NCBI Taxonomy" id="61149"/>
    <lineage>
        <taxon>Eukaryota</taxon>
        <taxon>Viridiplantae</taxon>
        <taxon>Streptophyta</taxon>
        <taxon>Embryophyta</taxon>
        <taxon>Tracheophyta</taxon>
        <taxon>Spermatophyta</taxon>
        <taxon>Magnoliopsida</taxon>
        <taxon>eudicotyledons</taxon>
        <taxon>Gunneridae</taxon>
        <taxon>Pentapetalae</taxon>
        <taxon>rosids</taxon>
        <taxon>fabids</taxon>
        <taxon>Malpighiales</taxon>
        <taxon>Rhizophoraceae</taxon>
        <taxon>Rhizophora</taxon>
    </lineage>
</organism>
<evidence type="ECO:0000313" key="1">
    <source>
        <dbReference type="EMBL" id="MBW85074.1"/>
    </source>
</evidence>
<protein>
    <submittedName>
        <fullName evidence="1">Uncharacterized protein</fullName>
    </submittedName>
</protein>
<proteinExistence type="predicted"/>
<dbReference type="EMBL" id="GGEC01004591">
    <property type="protein sequence ID" value="MBW85074.1"/>
    <property type="molecule type" value="Transcribed_RNA"/>
</dbReference>
<reference evidence="1" key="1">
    <citation type="submission" date="2018-02" db="EMBL/GenBank/DDBJ databases">
        <title>Rhizophora mucronata_Transcriptome.</title>
        <authorList>
            <person name="Meera S.P."/>
            <person name="Sreeshan A."/>
            <person name="Augustine A."/>
        </authorList>
    </citation>
    <scope>NUCLEOTIDE SEQUENCE</scope>
    <source>
        <tissue evidence="1">Leaf</tissue>
    </source>
</reference>
<sequence length="74" mass="8671">MCTTLYLCNICQYVLIYQLLSSFLANHWKTFAHFRFGLIFSLNFSILKCFTNITPSPLLSFPWDLPLSSLCYLH</sequence>
<dbReference type="AlphaFoldDB" id="A0A2P2IV36"/>
<name>A0A2P2IV36_RHIMU</name>
<accession>A0A2P2IV36</accession>